<evidence type="ECO:0000313" key="9">
    <source>
        <dbReference type="Proteomes" id="UP000004949"/>
    </source>
</evidence>
<evidence type="ECO:0000256" key="7">
    <source>
        <dbReference type="SAM" id="Phobius"/>
    </source>
</evidence>
<dbReference type="STRING" id="1088869.GMO_19160"/>
<evidence type="ECO:0000256" key="1">
    <source>
        <dbReference type="ARBA" id="ARBA00004141"/>
    </source>
</evidence>
<comment type="subcellular location">
    <subcellularLocation>
        <location evidence="6">Cell membrane</location>
        <topology evidence="6">Multi-pass membrane protein</topology>
    </subcellularLocation>
    <subcellularLocation>
        <location evidence="1">Membrane</location>
        <topology evidence="1">Multi-pass membrane protein</topology>
    </subcellularLocation>
</comment>
<dbReference type="GO" id="GO:0055085">
    <property type="term" value="P:transmembrane transport"/>
    <property type="evidence" value="ECO:0007669"/>
    <property type="project" value="InterPro"/>
</dbReference>
<comment type="similarity">
    <text evidence="2 6">Belongs to the ABC-3 integral membrane protein family.</text>
</comment>
<gene>
    <name evidence="8" type="ORF">GMO_19160</name>
</gene>
<keyword evidence="4 7" id="KW-1133">Transmembrane helix</keyword>
<evidence type="ECO:0000256" key="2">
    <source>
        <dbReference type="ARBA" id="ARBA00008034"/>
    </source>
</evidence>
<keyword evidence="3 6" id="KW-0812">Transmembrane</keyword>
<keyword evidence="6" id="KW-0813">Transport</keyword>
<protein>
    <submittedName>
        <fullName evidence="8">Metal ABC transport system permease protein</fullName>
    </submittedName>
</protein>
<feature type="transmembrane region" description="Helical" evidence="7">
    <location>
        <begin position="175"/>
        <end position="203"/>
    </location>
</feature>
<evidence type="ECO:0000256" key="5">
    <source>
        <dbReference type="ARBA" id="ARBA00023136"/>
    </source>
</evidence>
<feature type="transmembrane region" description="Helical" evidence="7">
    <location>
        <begin position="215"/>
        <end position="238"/>
    </location>
</feature>
<feature type="transmembrane region" description="Helical" evidence="7">
    <location>
        <begin position="244"/>
        <end position="262"/>
    </location>
</feature>
<dbReference type="InterPro" id="IPR037294">
    <property type="entry name" value="ABC_BtuC-like"/>
</dbReference>
<dbReference type="OrthoDB" id="2375762at2"/>
<dbReference type="Gene3D" id="1.10.3470.10">
    <property type="entry name" value="ABC transporter involved in vitamin B12 uptake, BtuC"/>
    <property type="match status" value="1"/>
</dbReference>
<evidence type="ECO:0000313" key="8">
    <source>
        <dbReference type="EMBL" id="EHH67696.1"/>
    </source>
</evidence>
<comment type="caution">
    <text evidence="8">The sequence shown here is derived from an EMBL/GenBank/DDBJ whole genome shotgun (WGS) entry which is preliminary data.</text>
</comment>
<sequence>MFEFDFMRHAFEGSAIVSVMAGSVGWFLSLRRQAFAAHALSHVGFSGAAGAVWLGYPPLGGMVLFSLLTGLAMGCERDAGEGASVQRDSSIGLVLAASLGLGTWFLHKANGASSLATTLLFGDVLGIDGRTLGELGVVALICLTGLTMLARPLLFASLAPEVARARGVPVRAVSLAFMLVAALTCAACAEVAGALLAFSLMIGPAAGALRLSLRPLAGLVFSVGGALVLSWGGLVLSWQTDVPVPFWTGMGAAGVYGLACLGSRFRTLSCA</sequence>
<dbReference type="eggNOG" id="COG1108">
    <property type="taxonomic scope" value="Bacteria"/>
</dbReference>
<evidence type="ECO:0000256" key="3">
    <source>
        <dbReference type="ARBA" id="ARBA00022692"/>
    </source>
</evidence>
<feature type="transmembrane region" description="Helical" evidence="7">
    <location>
        <begin position="135"/>
        <end position="155"/>
    </location>
</feature>
<dbReference type="PANTHER" id="PTHR30477:SF0">
    <property type="entry name" value="METAL TRANSPORT SYSTEM MEMBRANE PROTEIN TM_0125-RELATED"/>
    <property type="match status" value="1"/>
</dbReference>
<dbReference type="GO" id="GO:0043190">
    <property type="term" value="C:ATP-binding cassette (ABC) transporter complex"/>
    <property type="evidence" value="ECO:0007669"/>
    <property type="project" value="InterPro"/>
</dbReference>
<feature type="transmembrane region" description="Helical" evidence="7">
    <location>
        <begin position="35"/>
        <end position="56"/>
    </location>
</feature>
<name>G6XKA0_9PROT</name>
<evidence type="ECO:0000256" key="6">
    <source>
        <dbReference type="RuleBase" id="RU003943"/>
    </source>
</evidence>
<proteinExistence type="inferred from homology"/>
<reference evidence="8 9" key="1">
    <citation type="submission" date="2011-10" db="EMBL/GenBank/DDBJ databases">
        <title>Genome sequence of Gluconobacter morbifer G707, isolated from Drosophila gut.</title>
        <authorList>
            <person name="Lee W.-J."/>
            <person name="Kim E.-K."/>
        </authorList>
    </citation>
    <scope>NUCLEOTIDE SEQUENCE [LARGE SCALE GENOMIC DNA]</scope>
    <source>
        <strain evidence="8 9">G707</strain>
    </source>
</reference>
<dbReference type="EMBL" id="AGQV01000006">
    <property type="protein sequence ID" value="EHH67696.1"/>
    <property type="molecule type" value="Genomic_DNA"/>
</dbReference>
<dbReference type="InterPro" id="IPR001626">
    <property type="entry name" value="ABC_TroCD"/>
</dbReference>
<dbReference type="RefSeq" id="WP_008852063.1">
    <property type="nucleotide sequence ID" value="NZ_AGQV01000006.1"/>
</dbReference>
<feature type="transmembrane region" description="Helical" evidence="7">
    <location>
        <begin position="6"/>
        <end position="28"/>
    </location>
</feature>
<organism evidence="8 9">
    <name type="scientific">Gluconobacter morbifer G707</name>
    <dbReference type="NCBI Taxonomy" id="1088869"/>
    <lineage>
        <taxon>Bacteria</taxon>
        <taxon>Pseudomonadati</taxon>
        <taxon>Pseudomonadota</taxon>
        <taxon>Alphaproteobacteria</taxon>
        <taxon>Acetobacterales</taxon>
        <taxon>Acetobacteraceae</taxon>
        <taxon>Gluconobacter</taxon>
    </lineage>
</organism>
<dbReference type="Pfam" id="PF00950">
    <property type="entry name" value="ABC-3"/>
    <property type="match status" value="1"/>
</dbReference>
<dbReference type="SUPFAM" id="SSF81345">
    <property type="entry name" value="ABC transporter involved in vitamin B12 uptake, BtuC"/>
    <property type="match status" value="1"/>
</dbReference>
<accession>G6XKA0</accession>
<dbReference type="AlphaFoldDB" id="G6XKA0"/>
<dbReference type="Proteomes" id="UP000004949">
    <property type="component" value="Unassembled WGS sequence"/>
</dbReference>
<dbReference type="GO" id="GO:0010043">
    <property type="term" value="P:response to zinc ion"/>
    <property type="evidence" value="ECO:0007669"/>
    <property type="project" value="TreeGrafter"/>
</dbReference>
<keyword evidence="5 7" id="KW-0472">Membrane</keyword>
<evidence type="ECO:0000256" key="4">
    <source>
        <dbReference type="ARBA" id="ARBA00022989"/>
    </source>
</evidence>
<dbReference type="PANTHER" id="PTHR30477">
    <property type="entry name" value="ABC-TRANSPORTER METAL-BINDING PROTEIN"/>
    <property type="match status" value="1"/>
</dbReference>
<keyword evidence="9" id="KW-1185">Reference proteome</keyword>
<dbReference type="PATRIC" id="fig|1088869.3.peg.1911"/>